<proteinExistence type="predicted"/>
<keyword evidence="2" id="KW-1185">Reference proteome</keyword>
<dbReference type="Proteomes" id="UP001054252">
    <property type="component" value="Unassembled WGS sequence"/>
</dbReference>
<name>A0AAV5J4D4_9ROSI</name>
<evidence type="ECO:0000313" key="1">
    <source>
        <dbReference type="EMBL" id="GKV06896.1"/>
    </source>
</evidence>
<dbReference type="EMBL" id="BPVZ01000026">
    <property type="protein sequence ID" value="GKV06896.1"/>
    <property type="molecule type" value="Genomic_DNA"/>
</dbReference>
<dbReference type="AlphaFoldDB" id="A0AAV5J4D4"/>
<reference evidence="1 2" key="1">
    <citation type="journal article" date="2021" name="Commun. Biol.">
        <title>The genome of Shorea leprosula (Dipterocarpaceae) highlights the ecological relevance of drought in aseasonal tropical rainforests.</title>
        <authorList>
            <person name="Ng K.K.S."/>
            <person name="Kobayashi M.J."/>
            <person name="Fawcett J.A."/>
            <person name="Hatakeyama M."/>
            <person name="Paape T."/>
            <person name="Ng C.H."/>
            <person name="Ang C.C."/>
            <person name="Tnah L.H."/>
            <person name="Lee C.T."/>
            <person name="Nishiyama T."/>
            <person name="Sese J."/>
            <person name="O'Brien M.J."/>
            <person name="Copetti D."/>
            <person name="Mohd Noor M.I."/>
            <person name="Ong R.C."/>
            <person name="Putra M."/>
            <person name="Sireger I.Z."/>
            <person name="Indrioko S."/>
            <person name="Kosugi Y."/>
            <person name="Izuno A."/>
            <person name="Isagi Y."/>
            <person name="Lee S.L."/>
            <person name="Shimizu K.K."/>
        </authorList>
    </citation>
    <scope>NUCLEOTIDE SEQUENCE [LARGE SCALE GENOMIC DNA]</scope>
    <source>
        <strain evidence="1">214</strain>
    </source>
</reference>
<comment type="caution">
    <text evidence="1">The sequence shown here is derived from an EMBL/GenBank/DDBJ whole genome shotgun (WGS) entry which is preliminary data.</text>
</comment>
<organism evidence="1 2">
    <name type="scientific">Rubroshorea leprosula</name>
    <dbReference type="NCBI Taxonomy" id="152421"/>
    <lineage>
        <taxon>Eukaryota</taxon>
        <taxon>Viridiplantae</taxon>
        <taxon>Streptophyta</taxon>
        <taxon>Embryophyta</taxon>
        <taxon>Tracheophyta</taxon>
        <taxon>Spermatophyta</taxon>
        <taxon>Magnoliopsida</taxon>
        <taxon>eudicotyledons</taxon>
        <taxon>Gunneridae</taxon>
        <taxon>Pentapetalae</taxon>
        <taxon>rosids</taxon>
        <taxon>malvids</taxon>
        <taxon>Malvales</taxon>
        <taxon>Dipterocarpaceae</taxon>
        <taxon>Rubroshorea</taxon>
    </lineage>
</organism>
<gene>
    <name evidence="1" type="ORF">SLEP1_g18715</name>
</gene>
<sequence length="105" mass="11730">MPYTPSSRGYGQLRIFEKTLRDQVIARVFCSPFSSPCSRTRTKPTAPIPLRETRKLPDLPYSASSVHCSAVCGGVEFPVFARESPANCRRPSPSHSSDFCWIYGM</sequence>
<protein>
    <submittedName>
        <fullName evidence="1">Uncharacterized protein</fullName>
    </submittedName>
</protein>
<accession>A0AAV5J4D4</accession>
<evidence type="ECO:0000313" key="2">
    <source>
        <dbReference type="Proteomes" id="UP001054252"/>
    </source>
</evidence>